<name>A0A0K8SAJ1_LYGHE</name>
<evidence type="ECO:0000313" key="1">
    <source>
        <dbReference type="EMBL" id="JAG49770.1"/>
    </source>
</evidence>
<dbReference type="EMBL" id="GBRD01016056">
    <property type="protein sequence ID" value="JAG49770.1"/>
    <property type="molecule type" value="Transcribed_RNA"/>
</dbReference>
<proteinExistence type="predicted"/>
<feature type="non-terminal residue" evidence="1">
    <location>
        <position position="1"/>
    </location>
</feature>
<feature type="non-terminal residue" evidence="1">
    <location>
        <position position="100"/>
    </location>
</feature>
<sequence length="100" mass="11245">VPWSKRKRRRKERRSALLINPGGSKTFAETLKTLREGIDPASEGANIFCVKRSQKGEILMELNHDSGEQKALEDKIKTLIGTEGRVSNLTPKMGLEIRDL</sequence>
<accession>A0A0K8SAJ1</accession>
<organism evidence="1">
    <name type="scientific">Lygus hesperus</name>
    <name type="common">Western plant bug</name>
    <dbReference type="NCBI Taxonomy" id="30085"/>
    <lineage>
        <taxon>Eukaryota</taxon>
        <taxon>Metazoa</taxon>
        <taxon>Ecdysozoa</taxon>
        <taxon>Arthropoda</taxon>
        <taxon>Hexapoda</taxon>
        <taxon>Insecta</taxon>
        <taxon>Pterygota</taxon>
        <taxon>Neoptera</taxon>
        <taxon>Paraneoptera</taxon>
        <taxon>Hemiptera</taxon>
        <taxon>Heteroptera</taxon>
        <taxon>Panheteroptera</taxon>
        <taxon>Cimicomorpha</taxon>
        <taxon>Miridae</taxon>
        <taxon>Mirini</taxon>
        <taxon>Lygus</taxon>
    </lineage>
</organism>
<dbReference type="AlphaFoldDB" id="A0A0K8SAJ1"/>
<protein>
    <submittedName>
        <fullName evidence="1">Uncharacterized protein</fullName>
    </submittedName>
</protein>
<reference evidence="1" key="1">
    <citation type="submission" date="2014-09" db="EMBL/GenBank/DDBJ databases">
        <authorList>
            <person name="Magalhaes I.L.F."/>
            <person name="Oliveira U."/>
            <person name="Santos F.R."/>
            <person name="Vidigal T.H.D.A."/>
            <person name="Brescovit A.D."/>
            <person name="Santos A.J."/>
        </authorList>
    </citation>
    <scope>NUCLEOTIDE SEQUENCE</scope>
</reference>